<keyword evidence="1" id="KW-0812">Transmembrane</keyword>
<sequence>MKIIAQLIVAFLLSLLICNVSVYRPSTVTLNVLYTVSGILFSVGLGLIITIVPNGVRNRAYIVEIRRTINNVRNRFFVEFFLITLAYVCFSTPENWTIIKLIQNEEITLKFDIVLYTGTMLILSMPYFMFNFLAIQKLNNDIFDRVNQETERITP</sequence>
<protein>
    <submittedName>
        <fullName evidence="2">Uncharacterized protein</fullName>
    </submittedName>
</protein>
<keyword evidence="1" id="KW-1133">Transmembrane helix</keyword>
<comment type="caution">
    <text evidence="2">The sequence shown here is derived from an EMBL/GenBank/DDBJ whole genome shotgun (WGS) entry which is preliminary data.</text>
</comment>
<gene>
    <name evidence="2" type="ORF">NTHI1209_01242</name>
</gene>
<proteinExistence type="predicted"/>
<evidence type="ECO:0000256" key="1">
    <source>
        <dbReference type="SAM" id="Phobius"/>
    </source>
</evidence>
<dbReference type="RefSeq" id="WP_046067599.1">
    <property type="nucleotide sequence ID" value="NZ_CP135751.1"/>
</dbReference>
<feature type="transmembrane region" description="Helical" evidence="1">
    <location>
        <begin position="76"/>
        <end position="93"/>
    </location>
</feature>
<accession>A0A0Y7KIA0</accession>
<evidence type="ECO:0000313" key="3">
    <source>
        <dbReference type="Proteomes" id="UP000050700"/>
    </source>
</evidence>
<dbReference type="Proteomes" id="UP000050700">
    <property type="component" value="Unassembled WGS sequence"/>
</dbReference>
<name>A0A0Y7KIA0_HAEIF</name>
<feature type="transmembrane region" description="Helical" evidence="1">
    <location>
        <begin position="113"/>
        <end position="135"/>
    </location>
</feature>
<reference evidence="2 3" key="1">
    <citation type="submission" date="2014-05" db="EMBL/GenBank/DDBJ databases">
        <title>Methylome analysis of the phasevarions of Haemophilus influenzae.</title>
        <authorList>
            <person name="Atack J.M."/>
            <person name="Fox K.L."/>
            <person name="Power P.M."/>
            <person name="Clark T."/>
            <person name="Jurcisek J."/>
            <person name="Korlach J."/>
            <person name="Bakaletz L.O."/>
            <person name="Jennings M.P."/>
        </authorList>
    </citation>
    <scope>NUCLEOTIDE SEQUENCE [LARGE SCALE GENOMIC DNA]</scope>
    <source>
        <strain evidence="2 3">1209</strain>
    </source>
</reference>
<feature type="transmembrane region" description="Helical" evidence="1">
    <location>
        <begin position="32"/>
        <end position="56"/>
    </location>
</feature>
<dbReference type="AlphaFoldDB" id="A0A0Y7KIA0"/>
<keyword evidence="1" id="KW-0472">Membrane</keyword>
<evidence type="ECO:0000313" key="2">
    <source>
        <dbReference type="EMBL" id="KIS35635.1"/>
    </source>
</evidence>
<organism evidence="2 3">
    <name type="scientific">Haemophilus influenzae</name>
    <dbReference type="NCBI Taxonomy" id="727"/>
    <lineage>
        <taxon>Bacteria</taxon>
        <taxon>Pseudomonadati</taxon>
        <taxon>Pseudomonadota</taxon>
        <taxon>Gammaproteobacteria</taxon>
        <taxon>Pasteurellales</taxon>
        <taxon>Pasteurellaceae</taxon>
        <taxon>Haemophilus</taxon>
    </lineage>
</organism>
<dbReference type="EMBL" id="JMQP01000002">
    <property type="protein sequence ID" value="KIS35635.1"/>
    <property type="molecule type" value="Genomic_DNA"/>
</dbReference>
<dbReference type="PATRIC" id="fig|727.582.peg.1141"/>